<dbReference type="RefSeq" id="WP_354193856.1">
    <property type="nucleotide sequence ID" value="NZ_JBEPML010000004.1"/>
</dbReference>
<comment type="caution">
    <text evidence="1">The sequence shown here is derived from an EMBL/GenBank/DDBJ whole genome shotgun (WGS) entry which is preliminary data.</text>
</comment>
<evidence type="ECO:0000313" key="1">
    <source>
        <dbReference type="EMBL" id="MET3791539.1"/>
    </source>
</evidence>
<evidence type="ECO:0008006" key="3">
    <source>
        <dbReference type="Google" id="ProtNLM"/>
    </source>
</evidence>
<proteinExistence type="predicted"/>
<evidence type="ECO:0000313" key="2">
    <source>
        <dbReference type="Proteomes" id="UP001549076"/>
    </source>
</evidence>
<name>A0ABV2MXN8_9HYPH</name>
<sequence length="325" mass="34792">MNIAATTGFEAARLRSLTGDLAQIASVRRIALDDGPGHGARMLAFSTGGGLDFWVAADRPLDIATLSWRGVQLGWQSPAGPGARPASAGADGGRSFDRAFGGFLVTCGLEHIRQPADGHPLHGSLPYSPARLRAYGEDWEAAEPMLYCEGDVVQWRNGADAYLLKRRIEAPIGGAGLRILDRIENIGPEPLPLCLLYHFNLGYPAVAPGTVLELDGERLLGPLAMPEEEGPVPASLHLLQAGAVAECRVRGGGTQVRFRWRSDCLPYLQLWRDLRPRRGVFSVEPCTVGRRADGSNADAPLLEPGETANFAIEVGIEATGEDKQG</sequence>
<dbReference type="Gene3D" id="2.70.98.10">
    <property type="match status" value="1"/>
</dbReference>
<dbReference type="EMBL" id="JBEPML010000004">
    <property type="protein sequence ID" value="MET3791539.1"/>
    <property type="molecule type" value="Genomic_DNA"/>
</dbReference>
<dbReference type="InterPro" id="IPR011013">
    <property type="entry name" value="Gal_mutarotase_sf_dom"/>
</dbReference>
<dbReference type="Proteomes" id="UP001549076">
    <property type="component" value="Unassembled WGS sequence"/>
</dbReference>
<dbReference type="InterPro" id="IPR014718">
    <property type="entry name" value="GH-type_carb-bd"/>
</dbReference>
<protein>
    <recommendedName>
        <fullName evidence="3">DUF4432 family protein</fullName>
    </recommendedName>
</protein>
<keyword evidence="2" id="KW-1185">Reference proteome</keyword>
<gene>
    <name evidence="1" type="ORF">ABID37_001747</name>
</gene>
<reference evidence="1 2" key="1">
    <citation type="submission" date="2024-06" db="EMBL/GenBank/DDBJ databases">
        <title>Genomic Encyclopedia of Type Strains, Phase IV (KMG-IV): sequencing the most valuable type-strain genomes for metagenomic binning, comparative biology and taxonomic classification.</title>
        <authorList>
            <person name="Goeker M."/>
        </authorList>
    </citation>
    <scope>NUCLEOTIDE SEQUENCE [LARGE SCALE GENOMIC DNA]</scope>
    <source>
        <strain evidence="1 2">DSM 27865</strain>
    </source>
</reference>
<dbReference type="InterPro" id="IPR027839">
    <property type="entry name" value="DUF4432"/>
</dbReference>
<organism evidence="1 2">
    <name type="scientific">Aquamicrobium terrae</name>
    <dbReference type="NCBI Taxonomy" id="1324945"/>
    <lineage>
        <taxon>Bacteria</taxon>
        <taxon>Pseudomonadati</taxon>
        <taxon>Pseudomonadota</taxon>
        <taxon>Alphaproteobacteria</taxon>
        <taxon>Hyphomicrobiales</taxon>
        <taxon>Phyllobacteriaceae</taxon>
        <taxon>Aquamicrobium</taxon>
    </lineage>
</organism>
<accession>A0ABV2MXN8</accession>
<dbReference type="SUPFAM" id="SSF74650">
    <property type="entry name" value="Galactose mutarotase-like"/>
    <property type="match status" value="1"/>
</dbReference>
<dbReference type="Pfam" id="PF14486">
    <property type="entry name" value="DUF4432"/>
    <property type="match status" value="1"/>
</dbReference>